<feature type="transmembrane region" description="Helical" evidence="9">
    <location>
        <begin position="278"/>
        <end position="301"/>
    </location>
</feature>
<dbReference type="InterPro" id="IPR004501">
    <property type="entry name" value="PTS_EIIC_3"/>
</dbReference>
<dbReference type="PIRSF" id="PIRSF006351">
    <property type="entry name" value="PTS_EIIC-Cellobiose"/>
    <property type="match status" value="1"/>
</dbReference>
<dbReference type="AlphaFoldDB" id="A0A3E4TWQ8"/>
<evidence type="ECO:0000256" key="2">
    <source>
        <dbReference type="ARBA" id="ARBA00022448"/>
    </source>
</evidence>
<protein>
    <recommendedName>
        <fullName evidence="8">Permease IIC component</fullName>
    </recommendedName>
</protein>
<feature type="transmembrane region" description="Helical" evidence="9">
    <location>
        <begin position="70"/>
        <end position="90"/>
    </location>
</feature>
<comment type="subcellular location">
    <subcellularLocation>
        <location evidence="1">Cell membrane</location>
        <topology evidence="1">Multi-pass membrane protein</topology>
    </subcellularLocation>
</comment>
<dbReference type="PROSITE" id="PS51105">
    <property type="entry name" value="PTS_EIIC_TYPE_3"/>
    <property type="match status" value="1"/>
</dbReference>
<dbReference type="NCBIfam" id="TIGR00410">
    <property type="entry name" value="lacE"/>
    <property type="match status" value="1"/>
</dbReference>
<proteinExistence type="predicted"/>
<evidence type="ECO:0000256" key="5">
    <source>
        <dbReference type="ARBA" id="ARBA00022692"/>
    </source>
</evidence>
<evidence type="ECO:0000256" key="6">
    <source>
        <dbReference type="ARBA" id="ARBA00022989"/>
    </source>
</evidence>
<feature type="domain" description="PTS EIIC type-3" evidence="10">
    <location>
        <begin position="10"/>
        <end position="409"/>
    </location>
</feature>
<evidence type="ECO:0000256" key="9">
    <source>
        <dbReference type="SAM" id="Phobius"/>
    </source>
</evidence>
<organism evidence="11 12">
    <name type="scientific">Hungatella hathewayi</name>
    <dbReference type="NCBI Taxonomy" id="154046"/>
    <lineage>
        <taxon>Bacteria</taxon>
        <taxon>Bacillati</taxon>
        <taxon>Bacillota</taxon>
        <taxon>Clostridia</taxon>
        <taxon>Lachnospirales</taxon>
        <taxon>Lachnospiraceae</taxon>
        <taxon>Hungatella</taxon>
    </lineage>
</organism>
<dbReference type="Proteomes" id="UP000261257">
    <property type="component" value="Unassembled WGS sequence"/>
</dbReference>
<dbReference type="InterPro" id="IPR003352">
    <property type="entry name" value="PTS_EIIC"/>
</dbReference>
<feature type="transmembrane region" description="Helical" evidence="9">
    <location>
        <begin position="210"/>
        <end position="231"/>
    </location>
</feature>
<dbReference type="InterPro" id="IPR051088">
    <property type="entry name" value="PTS_Sugar-EIIC/EIIB"/>
</dbReference>
<evidence type="ECO:0000256" key="1">
    <source>
        <dbReference type="ARBA" id="ARBA00004651"/>
    </source>
</evidence>
<dbReference type="GO" id="GO:1901264">
    <property type="term" value="P:carbohydrate derivative transport"/>
    <property type="evidence" value="ECO:0007669"/>
    <property type="project" value="TreeGrafter"/>
</dbReference>
<accession>A0A3E4TWQ8</accession>
<feature type="transmembrane region" description="Helical" evidence="9">
    <location>
        <begin position="313"/>
        <end position="335"/>
    </location>
</feature>
<dbReference type="GO" id="GO:0008982">
    <property type="term" value="F:protein-N(PI)-phosphohistidine-sugar phosphotransferase activity"/>
    <property type="evidence" value="ECO:0007669"/>
    <property type="project" value="UniProtKB-UniRule"/>
</dbReference>
<keyword evidence="5 9" id="KW-0812">Transmembrane</keyword>
<feature type="transmembrane region" description="Helical" evidence="9">
    <location>
        <begin position="134"/>
        <end position="157"/>
    </location>
</feature>
<comment type="function">
    <text evidence="8">The phosphoenolpyruvate-dependent sugar phosphotransferase system (PTS), a major carbohydrate active -transport system, catalyzes the phosphorylation of incoming sugar substrates concomitant with their translocation across the cell membrane.</text>
</comment>
<keyword evidence="2 8" id="KW-0813">Transport</keyword>
<evidence type="ECO:0000256" key="3">
    <source>
        <dbReference type="ARBA" id="ARBA00022475"/>
    </source>
</evidence>
<reference evidence="11 12" key="1">
    <citation type="submission" date="2018-08" db="EMBL/GenBank/DDBJ databases">
        <title>A genome reference for cultivated species of the human gut microbiota.</title>
        <authorList>
            <person name="Zou Y."/>
            <person name="Xue W."/>
            <person name="Luo G."/>
        </authorList>
    </citation>
    <scope>NUCLEOTIDE SEQUENCE [LARGE SCALE GENOMIC DNA]</scope>
    <source>
        <strain evidence="11 12">TF05-11AC</strain>
    </source>
</reference>
<dbReference type="GO" id="GO:0009401">
    <property type="term" value="P:phosphoenolpyruvate-dependent sugar phosphotransferase system"/>
    <property type="evidence" value="ECO:0007669"/>
    <property type="project" value="InterPro"/>
</dbReference>
<evidence type="ECO:0000259" key="10">
    <source>
        <dbReference type="PROSITE" id="PS51105"/>
    </source>
</evidence>
<dbReference type="InterPro" id="IPR004796">
    <property type="entry name" value="PTS_IIC_cello"/>
</dbReference>
<dbReference type="RefSeq" id="WP_117623669.1">
    <property type="nucleotide sequence ID" value="NZ_QRQF01000039.1"/>
</dbReference>
<dbReference type="Pfam" id="PF02378">
    <property type="entry name" value="PTS_EIIC"/>
    <property type="match status" value="1"/>
</dbReference>
<dbReference type="EMBL" id="QSSQ01000038">
    <property type="protein sequence ID" value="RGL97055.1"/>
    <property type="molecule type" value="Genomic_DNA"/>
</dbReference>
<evidence type="ECO:0000313" key="12">
    <source>
        <dbReference type="Proteomes" id="UP000261257"/>
    </source>
</evidence>
<feature type="transmembrane region" description="Helical" evidence="9">
    <location>
        <begin position="102"/>
        <end position="122"/>
    </location>
</feature>
<feature type="transmembrane region" description="Helical" evidence="9">
    <location>
        <begin position="341"/>
        <end position="361"/>
    </location>
</feature>
<comment type="caution">
    <text evidence="11">The sequence shown here is derived from an EMBL/GenBank/DDBJ whole genome shotgun (WGS) entry which is preliminary data.</text>
</comment>
<feature type="transmembrane region" description="Helical" evidence="9">
    <location>
        <begin position="238"/>
        <end position="258"/>
    </location>
</feature>
<dbReference type="PANTHER" id="PTHR33989">
    <property type="match status" value="1"/>
</dbReference>
<keyword evidence="3 8" id="KW-1003">Cell membrane</keyword>
<evidence type="ECO:0000313" key="11">
    <source>
        <dbReference type="EMBL" id="RGL97055.1"/>
    </source>
</evidence>
<evidence type="ECO:0000256" key="8">
    <source>
        <dbReference type="PIRNR" id="PIRNR006351"/>
    </source>
</evidence>
<feature type="transmembrane region" description="Helical" evidence="9">
    <location>
        <begin position="368"/>
        <end position="385"/>
    </location>
</feature>
<evidence type="ECO:0000256" key="7">
    <source>
        <dbReference type="ARBA" id="ARBA00023136"/>
    </source>
</evidence>
<evidence type="ECO:0000256" key="4">
    <source>
        <dbReference type="ARBA" id="ARBA00022597"/>
    </source>
</evidence>
<dbReference type="GO" id="GO:0005886">
    <property type="term" value="C:plasma membrane"/>
    <property type="evidence" value="ECO:0007669"/>
    <property type="project" value="UniProtKB-SubCell"/>
</dbReference>
<gene>
    <name evidence="11" type="ORF">DXC39_25790</name>
</gene>
<keyword evidence="7 8" id="KW-0472">Membrane</keyword>
<name>A0A3E4TWQ8_9FIRM</name>
<feature type="transmembrane region" description="Helical" evidence="9">
    <location>
        <begin position="391"/>
        <end position="410"/>
    </location>
</feature>
<keyword evidence="4 8" id="KW-0762">Sugar transport</keyword>
<sequence>MGINNKIEAMQNTLMKLTNRLKRNKYINAVSDGLIAIFPILMVGALFAIVNNLQYEPFVNFLSDTGLKEIVNLPCQLTTGMIAVYAVFSISYKLADSFGKDGLTAGFISLTSFFIITPLTMIGDSGTLALTFQWTGAGGLFVAFIMSLIMTKLYIFLIDKNITITLPAGVPPTTIKAFMGLVPMIIIIIISIAVRVIFRFTPFENVHAFVYQILQAPLSNLGNTLLVFLLLKLITNILWMFGIHGGLVMYSVAVPLWLSMDYANLAAYNAGDPLPYILGYAFGMLFFQFSGTGNTIGLNLLMLKAKSKRYRTLGKLALPAGICGVNEPIIFGTPIVLNPMLAIPFILNPLISGTLAYLLTIIGILPRLNGIFMFGIPFGISGFLAGGWRVAAFQLLILIPLSIISYYPFFKKMDAVAYSEEQL</sequence>
<feature type="transmembrane region" description="Helical" evidence="9">
    <location>
        <begin position="26"/>
        <end position="50"/>
    </location>
</feature>
<keyword evidence="6 9" id="KW-1133">Transmembrane helix</keyword>
<dbReference type="PANTHER" id="PTHR33989:SF4">
    <property type="entry name" value="PTS SYSTEM N,N'-DIACETYLCHITOBIOSE-SPECIFIC EIIC COMPONENT"/>
    <property type="match status" value="1"/>
</dbReference>
<feature type="transmembrane region" description="Helical" evidence="9">
    <location>
        <begin position="178"/>
        <end position="198"/>
    </location>
</feature>